<keyword evidence="1" id="KW-0418">Kinase</keyword>
<gene>
    <name evidence="1" type="ORF">SCAR479_07198</name>
</gene>
<dbReference type="Gene3D" id="3.40.50.300">
    <property type="entry name" value="P-loop containing nucleotide triphosphate hydrolases"/>
    <property type="match status" value="1"/>
</dbReference>
<reference evidence="1 2" key="1">
    <citation type="submission" date="2024-02" db="EMBL/GenBank/DDBJ databases">
        <title>First draft genome assembly of two strains of Seiridium cardinale.</title>
        <authorList>
            <person name="Emiliani G."/>
            <person name="Scali E."/>
        </authorList>
    </citation>
    <scope>NUCLEOTIDE SEQUENCE [LARGE SCALE GENOMIC DNA]</scope>
    <source>
        <strain evidence="1 2">BM-138-000479</strain>
    </source>
</reference>
<accession>A0ABR2XQB3</accession>
<keyword evidence="2" id="KW-1185">Reference proteome</keyword>
<dbReference type="EMBL" id="JARVKM010000030">
    <property type="protein sequence ID" value="KAK9775978.1"/>
    <property type="molecule type" value="Genomic_DNA"/>
</dbReference>
<dbReference type="InterPro" id="IPR027417">
    <property type="entry name" value="P-loop_NTPase"/>
</dbReference>
<dbReference type="Proteomes" id="UP001465668">
    <property type="component" value="Unassembled WGS sequence"/>
</dbReference>
<evidence type="ECO:0000313" key="1">
    <source>
        <dbReference type="EMBL" id="KAK9775978.1"/>
    </source>
</evidence>
<proteinExistence type="predicted"/>
<organism evidence="1 2">
    <name type="scientific">Seiridium cardinale</name>
    <dbReference type="NCBI Taxonomy" id="138064"/>
    <lineage>
        <taxon>Eukaryota</taxon>
        <taxon>Fungi</taxon>
        <taxon>Dikarya</taxon>
        <taxon>Ascomycota</taxon>
        <taxon>Pezizomycotina</taxon>
        <taxon>Sordariomycetes</taxon>
        <taxon>Xylariomycetidae</taxon>
        <taxon>Amphisphaeriales</taxon>
        <taxon>Sporocadaceae</taxon>
        <taxon>Seiridium</taxon>
    </lineage>
</organism>
<protein>
    <submittedName>
        <fullName evidence="1">Adenylate kinase active site lid domain-containing protein</fullName>
    </submittedName>
</protein>
<dbReference type="SUPFAM" id="SSF52540">
    <property type="entry name" value="P-loop containing nucleoside triphosphate hydrolases"/>
    <property type="match status" value="1"/>
</dbReference>
<evidence type="ECO:0000313" key="2">
    <source>
        <dbReference type="Proteomes" id="UP001465668"/>
    </source>
</evidence>
<dbReference type="GO" id="GO:0016301">
    <property type="term" value="F:kinase activity"/>
    <property type="evidence" value="ECO:0007669"/>
    <property type="project" value="UniProtKB-KW"/>
</dbReference>
<sequence>MRGEREHSVNDWLEHKPPPDLVILLSCPTEVAMHRMAGIAAQSDKLDDDNADATRERLLQSRNDELDLLHKFRDTHSPILVVDTDRDMETVKAELFSQMLQVFEECRLSRQLGSEGFCTLPF</sequence>
<comment type="caution">
    <text evidence="1">The sequence shown here is derived from an EMBL/GenBank/DDBJ whole genome shotgun (WGS) entry which is preliminary data.</text>
</comment>
<keyword evidence="1" id="KW-0808">Transferase</keyword>
<name>A0ABR2XQB3_9PEZI</name>